<sequence>MQALQSLVCQAMRTCFSYTFYPFSSISLF</sequence>
<protein>
    <submittedName>
        <fullName evidence="1">Uncharacterized protein</fullName>
    </submittedName>
</protein>
<reference evidence="1" key="1">
    <citation type="journal article" date="2021" name="Proc. Natl. Acad. Sci. U.S.A.">
        <title>A Catalog of Tens of Thousands of Viruses from Human Metagenomes Reveals Hidden Associations with Chronic Diseases.</title>
        <authorList>
            <person name="Tisza M.J."/>
            <person name="Buck C.B."/>
        </authorList>
    </citation>
    <scope>NUCLEOTIDE SEQUENCE</scope>
    <source>
        <strain evidence="1">Ct1is2</strain>
    </source>
</reference>
<accession>A0A8S5NNQ2</accession>
<dbReference type="EMBL" id="BK015204">
    <property type="protein sequence ID" value="DAD95856.1"/>
    <property type="molecule type" value="Genomic_DNA"/>
</dbReference>
<proteinExistence type="predicted"/>
<organism evidence="1">
    <name type="scientific">Siphoviridae sp. ct1is2</name>
    <dbReference type="NCBI Taxonomy" id="2826273"/>
    <lineage>
        <taxon>Viruses</taxon>
        <taxon>Duplodnaviria</taxon>
        <taxon>Heunggongvirae</taxon>
        <taxon>Uroviricota</taxon>
        <taxon>Caudoviricetes</taxon>
    </lineage>
</organism>
<evidence type="ECO:0000313" key="1">
    <source>
        <dbReference type="EMBL" id="DAD95856.1"/>
    </source>
</evidence>
<name>A0A8S5NNQ2_9CAUD</name>